<organism evidence="2">
    <name type="scientific">Diabrotica virgifera virgifera</name>
    <name type="common">western corn rootworm</name>
    <dbReference type="NCBI Taxonomy" id="50390"/>
    <lineage>
        <taxon>Eukaryota</taxon>
        <taxon>Metazoa</taxon>
        <taxon>Ecdysozoa</taxon>
        <taxon>Arthropoda</taxon>
        <taxon>Hexapoda</taxon>
        <taxon>Insecta</taxon>
        <taxon>Pterygota</taxon>
        <taxon>Neoptera</taxon>
        <taxon>Endopterygota</taxon>
        <taxon>Coleoptera</taxon>
        <taxon>Polyphaga</taxon>
        <taxon>Cucujiformia</taxon>
        <taxon>Chrysomeloidea</taxon>
        <taxon>Chrysomelidae</taxon>
        <taxon>Galerucinae</taxon>
        <taxon>Diabroticina</taxon>
        <taxon>Diabroticites</taxon>
        <taxon>Diabrotica</taxon>
    </lineage>
</organism>
<evidence type="ECO:0000259" key="1">
    <source>
        <dbReference type="PROSITE" id="PS50879"/>
    </source>
</evidence>
<evidence type="ECO:0000313" key="2">
    <source>
        <dbReference type="RefSeq" id="XP_028146550.1"/>
    </source>
</evidence>
<dbReference type="GO" id="GO:0003676">
    <property type="term" value="F:nucleic acid binding"/>
    <property type="evidence" value="ECO:0007669"/>
    <property type="project" value="InterPro"/>
</dbReference>
<dbReference type="InterPro" id="IPR036397">
    <property type="entry name" value="RNaseH_sf"/>
</dbReference>
<dbReference type="Pfam" id="PF00075">
    <property type="entry name" value="RNase_H"/>
    <property type="match status" value="1"/>
</dbReference>
<feature type="domain" description="RNase H type-1" evidence="1">
    <location>
        <begin position="1"/>
        <end position="96"/>
    </location>
</feature>
<accession>A0A6P7GRW0</accession>
<dbReference type="InParanoid" id="A0A6P7GRW0"/>
<dbReference type="AlphaFoldDB" id="A0A6P7GRW0"/>
<proteinExistence type="predicted"/>
<protein>
    <submittedName>
        <fullName evidence="2">Uncharacterized protein LOC114340036</fullName>
    </submittedName>
</protein>
<dbReference type="CDD" id="cd09276">
    <property type="entry name" value="Rnase_HI_RT_non_LTR"/>
    <property type="match status" value="1"/>
</dbReference>
<dbReference type="Gene3D" id="3.30.420.10">
    <property type="entry name" value="Ribonuclease H-like superfamily/Ribonuclease H"/>
    <property type="match status" value="1"/>
</dbReference>
<sequence length="133" mass="15174">MHNNWTISNAELYAILEALKFINKSNQRNYTIITDSMNALCDIQNIYSCNPIYKDIYQELQHAAKGNKHVVLIWVPSHIGVHGNEVVDRLAHEAATSDQVHLNKIVPSDVKLCLKNVVSCAWQNKWSQCSEKK</sequence>
<name>A0A6P7GRW0_DIAVI</name>
<dbReference type="PROSITE" id="PS50879">
    <property type="entry name" value="RNASE_H_1"/>
    <property type="match status" value="1"/>
</dbReference>
<dbReference type="InterPro" id="IPR012337">
    <property type="entry name" value="RNaseH-like_sf"/>
</dbReference>
<dbReference type="SUPFAM" id="SSF53098">
    <property type="entry name" value="Ribonuclease H-like"/>
    <property type="match status" value="1"/>
</dbReference>
<dbReference type="InterPro" id="IPR002156">
    <property type="entry name" value="RNaseH_domain"/>
</dbReference>
<dbReference type="RefSeq" id="XP_028146550.1">
    <property type="nucleotide sequence ID" value="XM_028290749.1"/>
</dbReference>
<gene>
    <name evidence="2" type="primary">LOC114340036</name>
</gene>
<dbReference type="GO" id="GO:0004523">
    <property type="term" value="F:RNA-DNA hybrid ribonuclease activity"/>
    <property type="evidence" value="ECO:0007669"/>
    <property type="project" value="InterPro"/>
</dbReference>
<reference evidence="2" key="1">
    <citation type="submission" date="2025-08" db="UniProtKB">
        <authorList>
            <consortium name="RefSeq"/>
        </authorList>
    </citation>
    <scope>IDENTIFICATION</scope>
    <source>
        <tissue evidence="2">Whole insect</tissue>
    </source>
</reference>